<reference evidence="8 9" key="1">
    <citation type="submission" date="2020-04" db="EMBL/GenBank/DDBJ databases">
        <title>A novel species of genus Lactobacillus that was isolated from fermented food Zha-chili.</title>
        <authorList>
            <person name="Zhang Z."/>
        </authorList>
    </citation>
    <scope>NUCLEOTIDE SEQUENCE [LARGE SCALE GENOMIC DNA]</scope>
    <source>
        <strain evidence="9">HBUAS51383</strain>
    </source>
</reference>
<keyword evidence="6 7" id="KW-0413">Isomerase</keyword>
<dbReference type="InterPro" id="IPR003766">
    <property type="entry name" value="Uronate_isomerase"/>
</dbReference>
<name>A0ABX1KTX4_9LACO</name>
<evidence type="ECO:0000256" key="1">
    <source>
        <dbReference type="ARBA" id="ARBA00001165"/>
    </source>
</evidence>
<evidence type="ECO:0000256" key="6">
    <source>
        <dbReference type="ARBA" id="ARBA00023235"/>
    </source>
</evidence>
<dbReference type="Gene3D" id="3.20.20.140">
    <property type="entry name" value="Metal-dependent hydrolases"/>
    <property type="match status" value="1"/>
</dbReference>
<dbReference type="Proteomes" id="UP000763447">
    <property type="component" value="Unassembled WGS sequence"/>
</dbReference>
<protein>
    <recommendedName>
        <fullName evidence="5 7">Uronate isomerase</fullName>
        <ecNumber evidence="4 7">5.3.1.12</ecNumber>
    </recommendedName>
    <alternativeName>
        <fullName evidence="7">Glucuronate isomerase</fullName>
    </alternativeName>
    <alternativeName>
        <fullName evidence="7">Uronic isomerase</fullName>
    </alternativeName>
</protein>
<dbReference type="EMBL" id="JAAXLJ010000001">
    <property type="protein sequence ID" value="NLR17383.1"/>
    <property type="molecule type" value="Genomic_DNA"/>
</dbReference>
<evidence type="ECO:0000256" key="5">
    <source>
        <dbReference type="ARBA" id="ARBA00020555"/>
    </source>
</evidence>
<comment type="similarity">
    <text evidence="3 7">Belongs to the metallo-dependent hydrolases superfamily. Uronate isomerase family.</text>
</comment>
<dbReference type="RefSeq" id="WP_168924005.1">
    <property type="nucleotide sequence ID" value="NZ_JAAXLJ010000001.1"/>
</dbReference>
<dbReference type="Gene3D" id="1.10.2020.10">
    <property type="entry name" value="uronate isomerase, domain 2, chain A"/>
    <property type="match status" value="1"/>
</dbReference>
<organism evidence="8 9">
    <name type="scientific">Secundilactobacillus angelensis</name>
    <dbReference type="NCBI Taxonomy" id="2722706"/>
    <lineage>
        <taxon>Bacteria</taxon>
        <taxon>Bacillati</taxon>
        <taxon>Bacillota</taxon>
        <taxon>Bacilli</taxon>
        <taxon>Lactobacillales</taxon>
        <taxon>Lactobacillaceae</taxon>
        <taxon>Secundilactobacillus</taxon>
    </lineage>
</organism>
<dbReference type="HAMAP" id="MF_00675">
    <property type="entry name" value="UxaC"/>
    <property type="match status" value="1"/>
</dbReference>
<dbReference type="NCBIfam" id="NF002794">
    <property type="entry name" value="PRK02925.1"/>
    <property type="match status" value="1"/>
</dbReference>
<evidence type="ECO:0000256" key="7">
    <source>
        <dbReference type="HAMAP-Rule" id="MF_00675"/>
    </source>
</evidence>
<comment type="catalytic activity">
    <reaction evidence="7">
        <text>aldehydo-D-galacturonate = keto-D-tagaturonate</text>
        <dbReference type="Rhea" id="RHEA:27702"/>
        <dbReference type="ChEBI" id="CHEBI:12952"/>
        <dbReference type="ChEBI" id="CHEBI:17886"/>
    </reaction>
</comment>
<evidence type="ECO:0000313" key="9">
    <source>
        <dbReference type="Proteomes" id="UP000763447"/>
    </source>
</evidence>
<dbReference type="GO" id="GO:0008880">
    <property type="term" value="F:glucuronate isomerase activity"/>
    <property type="evidence" value="ECO:0007669"/>
    <property type="project" value="UniProtKB-EC"/>
</dbReference>
<accession>A0ABX1KTX4</accession>
<sequence>MTLIDKDFLLTNDMAKKLFHNHAEGMPIIDYHCHLDPKEIYENKNYPNLTRIWINDGSFGDHYKWRLMRANGVPEDLITGDGDEYQKLVAWAGTIEKAVGNPLFEWTHLELQRFFGIKDQFTTKNVKEVWDKANALLATDDFKPRNLIKNSNVKAVCTTDDPASDLKYHKLLKDEEKENGFKVLPAMRPDKAFNIAADSFDEYLKGFEDVSGVKITDFASLTKAFEQRFEYFTSLGGRLSDHGLNSFHFAKASEAEVDAVLAKGRQNEQLTDHEIDIYSTALIEALMRLNHKFNWTMQFHVNALRNQNGPMYKQLGADAGLDSMGTQPDMAAQLMNLLRDMQNENSIPRTILYSLNPNDWMQLATGMGDFYGDGTGKGIEQKLQLGCAWWFNDTREGMEEQLRIMAQQSLLPNFVGMLTDSRSFLSYPRHEYFRRVLCNFFGELVERGQAPDDEEYLGKIVEDISYNNAYNYFKFFENDEK</sequence>
<evidence type="ECO:0000313" key="8">
    <source>
        <dbReference type="EMBL" id="NLR17383.1"/>
    </source>
</evidence>
<dbReference type="EC" id="5.3.1.12" evidence="4 7"/>
<keyword evidence="9" id="KW-1185">Reference proteome</keyword>
<dbReference type="Pfam" id="PF02614">
    <property type="entry name" value="UxaC"/>
    <property type="match status" value="1"/>
</dbReference>
<proteinExistence type="inferred from homology"/>
<comment type="catalytic activity">
    <reaction evidence="1 7">
        <text>D-glucuronate = D-fructuronate</text>
        <dbReference type="Rhea" id="RHEA:13049"/>
        <dbReference type="ChEBI" id="CHEBI:58720"/>
        <dbReference type="ChEBI" id="CHEBI:59863"/>
        <dbReference type="EC" id="5.3.1.12"/>
    </reaction>
</comment>
<dbReference type="InterPro" id="IPR032466">
    <property type="entry name" value="Metal_Hydrolase"/>
</dbReference>
<dbReference type="PANTHER" id="PTHR30068:SF4">
    <property type="entry name" value="URONATE ISOMERASE"/>
    <property type="match status" value="1"/>
</dbReference>
<evidence type="ECO:0000256" key="3">
    <source>
        <dbReference type="ARBA" id="ARBA00008397"/>
    </source>
</evidence>
<dbReference type="PANTHER" id="PTHR30068">
    <property type="entry name" value="URONATE ISOMERASE"/>
    <property type="match status" value="1"/>
</dbReference>
<evidence type="ECO:0000256" key="2">
    <source>
        <dbReference type="ARBA" id="ARBA00004892"/>
    </source>
</evidence>
<evidence type="ECO:0000256" key="4">
    <source>
        <dbReference type="ARBA" id="ARBA00012546"/>
    </source>
</evidence>
<gene>
    <name evidence="7 8" type="primary">uxaC</name>
    <name evidence="8" type="ORF">HC026_00460</name>
</gene>
<dbReference type="SUPFAM" id="SSF51556">
    <property type="entry name" value="Metallo-dependent hydrolases"/>
    <property type="match status" value="1"/>
</dbReference>
<comment type="pathway">
    <text evidence="2 7">Carbohydrate metabolism; pentose and glucuronate interconversion.</text>
</comment>
<comment type="caution">
    <text evidence="8">The sequence shown here is derived from an EMBL/GenBank/DDBJ whole genome shotgun (WGS) entry which is preliminary data.</text>
</comment>